<comment type="catalytic activity">
    <reaction evidence="6">
        <text>acetate + ATP = acetyl phosphate + ADP</text>
        <dbReference type="Rhea" id="RHEA:11352"/>
        <dbReference type="ChEBI" id="CHEBI:22191"/>
        <dbReference type="ChEBI" id="CHEBI:30089"/>
        <dbReference type="ChEBI" id="CHEBI:30616"/>
        <dbReference type="ChEBI" id="CHEBI:456216"/>
        <dbReference type="EC" id="2.7.2.1"/>
    </reaction>
</comment>
<feature type="binding site" evidence="6">
    <location>
        <position position="38"/>
    </location>
    <ligand>
        <name>Mg(2+)</name>
        <dbReference type="ChEBI" id="CHEBI:18420"/>
    </ligand>
</feature>
<sequence>MAKSTELFLSYIFNMRPVKKRLRKTGKNHIMAKTMAVNAGSSSLKFQLLEMPAEQVIAQGVIERIGMDDAIVTIKYGSEVQGERLIGNSEDDDHIVILKDGKGHKYENVLAIKDHQQAINFMLQKLTDLGIIEDFNEITGVGHRVVAGGEWFNHSVVVTDAVLEKIDRLADYAPLHNPANAMGIRAFQKLLPNALSVAVFDTSFHQTMPEENYLYPLPYEYYTRYGARKYGAHGTSHRYVASRAATMLKQPLESLKLITLHLGAGVSITAIKDGKSLDTSMGFSPLAGVAMATRSGDVDTSLVYYIQEREGLSNDEMLTILNKKSGLLGLSTISSDMRDLLDVQDTNDHARLAVDIFVNRIVKYVGQYIAEMGGVDALVFTAGIGENSSPIRKRIIDRLAYFGIQLDSVANEKRGEEIEISTKDSQVKALLIPTNEELMIARDVEALK</sequence>
<dbReference type="InterPro" id="IPR043129">
    <property type="entry name" value="ATPase_NBD"/>
</dbReference>
<dbReference type="Proteomes" id="UP000323274">
    <property type="component" value="Unassembled WGS sequence"/>
</dbReference>
<keyword evidence="2 6" id="KW-0808">Transferase</keyword>
<dbReference type="EMBL" id="BJJW01000016">
    <property type="protein sequence ID" value="GDZ84613.1"/>
    <property type="molecule type" value="Genomic_DNA"/>
</dbReference>
<dbReference type="UniPathway" id="UPA00340">
    <property type="reaction ID" value="UER00458"/>
</dbReference>
<evidence type="ECO:0000256" key="6">
    <source>
        <dbReference type="HAMAP-Rule" id="MF_00020"/>
    </source>
</evidence>
<dbReference type="GO" id="GO:0005524">
    <property type="term" value="F:ATP binding"/>
    <property type="evidence" value="ECO:0007669"/>
    <property type="project" value="UniProtKB-KW"/>
</dbReference>
<keyword evidence="6" id="KW-0479">Metal-binding</keyword>
<dbReference type="PIRSF" id="PIRSF000722">
    <property type="entry name" value="Acetate_prop_kin"/>
    <property type="match status" value="1"/>
</dbReference>
<accession>A0A5A5U434</accession>
<feature type="binding site" evidence="6">
    <location>
        <position position="144"/>
    </location>
    <ligand>
        <name>substrate</name>
    </ligand>
</feature>
<dbReference type="GO" id="GO:0006083">
    <property type="term" value="P:acetate metabolic process"/>
    <property type="evidence" value="ECO:0007669"/>
    <property type="project" value="TreeGrafter"/>
</dbReference>
<evidence type="ECO:0000256" key="7">
    <source>
        <dbReference type="RuleBase" id="RU003835"/>
    </source>
</evidence>
<gene>
    <name evidence="8" type="primary">ackA_2</name>
    <name evidence="6" type="synonym">ackA</name>
    <name evidence="8" type="ORF">LCIT_18550</name>
</gene>
<comment type="caution">
    <text evidence="8">The sequence shown here is derived from an EMBL/GenBank/DDBJ whole genome shotgun (WGS) entry which is preliminary data.</text>
</comment>
<evidence type="ECO:0000256" key="2">
    <source>
        <dbReference type="ARBA" id="ARBA00022679"/>
    </source>
</evidence>
<comment type="similarity">
    <text evidence="1 6 7">Belongs to the acetokinase family.</text>
</comment>
<dbReference type="GO" id="GO:0006085">
    <property type="term" value="P:acetyl-CoA biosynthetic process"/>
    <property type="evidence" value="ECO:0007669"/>
    <property type="project" value="UniProtKB-UniRule"/>
</dbReference>
<dbReference type="InterPro" id="IPR023865">
    <property type="entry name" value="Aliphatic_acid_kinase_CS"/>
</dbReference>
<dbReference type="Gene3D" id="3.30.420.40">
    <property type="match status" value="2"/>
</dbReference>
<dbReference type="PANTHER" id="PTHR21060">
    <property type="entry name" value="ACETATE KINASE"/>
    <property type="match status" value="1"/>
</dbReference>
<keyword evidence="6" id="KW-0963">Cytoplasm</keyword>
<comment type="cofactor">
    <cofactor evidence="6">
        <name>Mg(2+)</name>
        <dbReference type="ChEBI" id="CHEBI:18420"/>
    </cofactor>
    <cofactor evidence="6">
        <name>Mn(2+)</name>
        <dbReference type="ChEBI" id="CHEBI:29035"/>
    </cofactor>
    <text evidence="6">Mg(2+). Can also accept Mn(2+).</text>
</comment>
<evidence type="ECO:0000256" key="4">
    <source>
        <dbReference type="ARBA" id="ARBA00022777"/>
    </source>
</evidence>
<reference evidence="8 9" key="1">
    <citation type="submission" date="2019-04" db="EMBL/GenBank/DDBJ databases">
        <title>A pseudo-fructophilic Leuconostoc citreum strain F192-5 isolated from peel of satsuma mandarin: the first report for isolation and characterization of strain-dependent fructophilic-like characteristics.</title>
        <authorList>
            <person name="Maeno S."/>
            <person name="Tanizawa Y."/>
            <person name="Kajikawa A."/>
            <person name="Kanesaki Y."/>
            <person name="Kubota E."/>
            <person name="Arita M."/>
            <person name="Leon D."/>
            <person name="Endo A."/>
        </authorList>
    </citation>
    <scope>NUCLEOTIDE SEQUENCE [LARGE SCALE GENOMIC DNA]</scope>
    <source>
        <strain evidence="8 9">F192-5</strain>
    </source>
</reference>
<evidence type="ECO:0000256" key="5">
    <source>
        <dbReference type="ARBA" id="ARBA00022840"/>
    </source>
</evidence>
<feature type="binding site" evidence="6">
    <location>
        <position position="436"/>
    </location>
    <ligand>
        <name>Mg(2+)</name>
        <dbReference type="ChEBI" id="CHEBI:18420"/>
    </ligand>
</feature>
<comment type="subcellular location">
    <subcellularLocation>
        <location evidence="6">Cytoplasm</location>
    </subcellularLocation>
</comment>
<proteinExistence type="inferred from homology"/>
<dbReference type="EC" id="2.7.2.1" evidence="6"/>
<feature type="site" description="Transition state stabilizer" evidence="6">
    <location>
        <position position="233"/>
    </location>
</feature>
<dbReference type="InterPro" id="IPR004372">
    <property type="entry name" value="Ac/propionate_kinase"/>
</dbReference>
<evidence type="ECO:0000256" key="3">
    <source>
        <dbReference type="ARBA" id="ARBA00022741"/>
    </source>
</evidence>
<keyword evidence="3 6" id="KW-0547">Nucleotide-binding</keyword>
<feature type="site" description="Transition state stabilizer" evidence="6">
    <location>
        <position position="294"/>
    </location>
</feature>
<keyword evidence="5 6" id="KW-0067">ATP-binding</keyword>
<evidence type="ECO:0000313" key="9">
    <source>
        <dbReference type="Proteomes" id="UP000323274"/>
    </source>
</evidence>
<dbReference type="NCBIfam" id="TIGR00016">
    <property type="entry name" value="ackA"/>
    <property type="match status" value="1"/>
</dbReference>
<feature type="active site" description="Proton donor/acceptor" evidence="6">
    <location>
        <position position="201"/>
    </location>
</feature>
<comment type="pathway">
    <text evidence="6">Metabolic intermediate biosynthesis; acetyl-CoA biosynthesis; acetyl-CoA from acetate: step 1/2.</text>
</comment>
<dbReference type="PANTHER" id="PTHR21060:SF15">
    <property type="entry name" value="ACETATE KINASE-RELATED"/>
    <property type="match status" value="1"/>
</dbReference>
<feature type="binding site" evidence="6">
    <location>
        <begin position="261"/>
        <end position="265"/>
    </location>
    <ligand>
        <name>ATP</name>
        <dbReference type="ChEBI" id="CHEBI:30616"/>
    </ligand>
</feature>
<keyword evidence="6" id="KW-0460">Magnesium</keyword>
<dbReference type="PROSITE" id="PS01075">
    <property type="entry name" value="ACETATE_KINASE_1"/>
    <property type="match status" value="1"/>
</dbReference>
<protein>
    <recommendedName>
        <fullName evidence="6">Acetate kinase</fullName>
        <ecNumber evidence="6">2.7.2.1</ecNumber>
    </recommendedName>
    <alternativeName>
        <fullName evidence="6">Acetokinase</fullName>
    </alternativeName>
</protein>
<evidence type="ECO:0000256" key="1">
    <source>
        <dbReference type="ARBA" id="ARBA00008748"/>
    </source>
</evidence>
<feature type="binding site" evidence="6">
    <location>
        <begin position="336"/>
        <end position="338"/>
    </location>
    <ligand>
        <name>ATP</name>
        <dbReference type="ChEBI" id="CHEBI:30616"/>
    </ligand>
</feature>
<dbReference type="GO" id="GO:0008776">
    <property type="term" value="F:acetate kinase activity"/>
    <property type="evidence" value="ECO:0007669"/>
    <property type="project" value="UniProtKB-UniRule"/>
</dbReference>
<dbReference type="Pfam" id="PF00871">
    <property type="entry name" value="Acetate_kinase"/>
    <property type="match status" value="2"/>
</dbReference>
<feature type="binding site" evidence="6">
    <location>
        <position position="45"/>
    </location>
    <ligand>
        <name>ATP</name>
        <dbReference type="ChEBI" id="CHEBI:30616"/>
    </ligand>
</feature>
<dbReference type="GO" id="GO:0005737">
    <property type="term" value="C:cytoplasm"/>
    <property type="evidence" value="ECO:0007669"/>
    <property type="project" value="UniProtKB-SubCell"/>
</dbReference>
<dbReference type="PRINTS" id="PR00471">
    <property type="entry name" value="ACETATEKNASE"/>
</dbReference>
<dbReference type="CDD" id="cd24010">
    <property type="entry name" value="ASKHA_NBD_AcK_PK"/>
    <property type="match status" value="1"/>
</dbReference>
<organism evidence="8 9">
    <name type="scientific">Leuconostoc citreum</name>
    <dbReference type="NCBI Taxonomy" id="33964"/>
    <lineage>
        <taxon>Bacteria</taxon>
        <taxon>Bacillati</taxon>
        <taxon>Bacillota</taxon>
        <taxon>Bacilli</taxon>
        <taxon>Lactobacillales</taxon>
        <taxon>Lactobacillaceae</taxon>
        <taxon>Leuconostoc</taxon>
    </lineage>
</organism>
<keyword evidence="4 6" id="KW-0418">Kinase</keyword>
<dbReference type="GO" id="GO:0000287">
    <property type="term" value="F:magnesium ion binding"/>
    <property type="evidence" value="ECO:0007669"/>
    <property type="project" value="UniProtKB-UniRule"/>
</dbReference>
<comment type="subunit">
    <text evidence="6">Homodimer.</text>
</comment>
<dbReference type="SUPFAM" id="SSF53067">
    <property type="entry name" value="Actin-like ATPase domain"/>
    <property type="match status" value="2"/>
</dbReference>
<evidence type="ECO:0000313" key="8">
    <source>
        <dbReference type="EMBL" id="GDZ84613.1"/>
    </source>
</evidence>
<dbReference type="InterPro" id="IPR000890">
    <property type="entry name" value="Aliphatic_acid_kin_short-chain"/>
</dbReference>
<name>A0A5A5U434_LEUCI</name>
<dbReference type="PROSITE" id="PS01076">
    <property type="entry name" value="ACETATE_KINASE_2"/>
    <property type="match status" value="1"/>
</dbReference>
<dbReference type="HAMAP" id="MF_00020">
    <property type="entry name" value="Acetate_kinase"/>
    <property type="match status" value="1"/>
</dbReference>
<feature type="binding site" evidence="6">
    <location>
        <begin position="383"/>
        <end position="387"/>
    </location>
    <ligand>
        <name>ATP</name>
        <dbReference type="ChEBI" id="CHEBI:30616"/>
    </ligand>
</feature>
<dbReference type="AlphaFoldDB" id="A0A5A5U434"/>
<comment type="function">
    <text evidence="6">Catalyzes the formation of acetyl phosphate from acetate and ATP. Can also catalyze the reverse reaction.</text>
</comment>